<sequence>MKLYQKYLAFILIGVIISTAYFYIKNEQEFEEKVHSVLINLLNKQVANEKEKAFNFALALSQNETLQKAITSNNAEKSYLILKNYMKTLETFSGTQLRMQIVSKDYTIFARSWDNSDAGVNVKANRPDLQEVKDTLTPHLSFVAARRLVLIASIPIVRDGEFIAFLEVIQKFGELERYFSNYGIGLLVLLDTKYEKQAVLLNKNPRVSNMIVANEGANINHIKILKDINLQTLRNHGFVKKDKHVFFYKSILNADDQNIGSFVLILSKDRLKLFSAFETELDTFFTYARKDIYNSVTIKKKLSPYNSLTNKELLTLKNCAPNQDRVYIEQKLSTELQSYTRDELISLLLDTNPKNISRGKIK</sequence>
<reference evidence="3" key="1">
    <citation type="submission" date="2016-10" db="EMBL/GenBank/DDBJ databases">
        <authorList>
            <person name="de Groot N.N."/>
        </authorList>
    </citation>
    <scope>NUCLEOTIDE SEQUENCE</scope>
</reference>
<keyword evidence="1" id="KW-0812">Transmembrane</keyword>
<feature type="domain" description="Double Cache" evidence="2">
    <location>
        <begin position="38"/>
        <end position="269"/>
    </location>
</feature>
<keyword evidence="1" id="KW-0472">Membrane</keyword>
<organism evidence="3">
    <name type="scientific">hydrothermal vent metagenome</name>
    <dbReference type="NCBI Taxonomy" id="652676"/>
    <lineage>
        <taxon>unclassified sequences</taxon>
        <taxon>metagenomes</taxon>
        <taxon>ecological metagenomes</taxon>
    </lineage>
</organism>
<dbReference type="Pfam" id="PF14827">
    <property type="entry name" value="dCache_3"/>
    <property type="match status" value="1"/>
</dbReference>
<dbReference type="EMBL" id="FPHF01000058">
    <property type="protein sequence ID" value="SFV60965.1"/>
    <property type="molecule type" value="Genomic_DNA"/>
</dbReference>
<dbReference type="AlphaFoldDB" id="A0A1W1C5F2"/>
<evidence type="ECO:0000259" key="2">
    <source>
        <dbReference type="Pfam" id="PF14827"/>
    </source>
</evidence>
<keyword evidence="1" id="KW-1133">Transmembrane helix</keyword>
<accession>A0A1W1C5F2</accession>
<dbReference type="InterPro" id="IPR029150">
    <property type="entry name" value="dCache_3"/>
</dbReference>
<evidence type="ECO:0000313" key="3">
    <source>
        <dbReference type="EMBL" id="SFV60965.1"/>
    </source>
</evidence>
<proteinExistence type="predicted"/>
<protein>
    <recommendedName>
        <fullName evidence="2">Double Cache domain-containing protein</fullName>
    </recommendedName>
</protein>
<gene>
    <name evidence="3" type="ORF">MNB_SM-4-242</name>
</gene>
<name>A0A1W1C5F2_9ZZZZ</name>
<feature type="transmembrane region" description="Helical" evidence="1">
    <location>
        <begin position="7"/>
        <end position="24"/>
    </location>
</feature>
<evidence type="ECO:0000256" key="1">
    <source>
        <dbReference type="SAM" id="Phobius"/>
    </source>
</evidence>